<reference evidence="5" key="2">
    <citation type="journal article" date="2022" name="Hortic Res">
        <title>The genome of Dioscorea zingiberensis sheds light on the biosynthesis, origin and evolution of the medicinally important diosgenin saponins.</title>
        <authorList>
            <person name="Li Y."/>
            <person name="Tan C."/>
            <person name="Li Z."/>
            <person name="Guo J."/>
            <person name="Li S."/>
            <person name="Chen X."/>
            <person name="Wang C."/>
            <person name="Dai X."/>
            <person name="Yang H."/>
            <person name="Song W."/>
            <person name="Hou L."/>
            <person name="Xu J."/>
            <person name="Tong Z."/>
            <person name="Xu A."/>
            <person name="Yuan X."/>
            <person name="Wang W."/>
            <person name="Yang Q."/>
            <person name="Chen L."/>
            <person name="Sun Z."/>
            <person name="Wang K."/>
            <person name="Pan B."/>
            <person name="Chen J."/>
            <person name="Bao Y."/>
            <person name="Liu F."/>
            <person name="Qi X."/>
            <person name="Gang D.R."/>
            <person name="Wen J."/>
            <person name="Li J."/>
        </authorList>
    </citation>
    <scope>NUCLEOTIDE SEQUENCE</scope>
    <source>
        <strain evidence="5">Dzin_1.0</strain>
    </source>
</reference>
<dbReference type="InterPro" id="IPR037121">
    <property type="entry name" value="Ribosomal_bL25_C"/>
</dbReference>
<dbReference type="EMBL" id="JAGGNH010000002">
    <property type="protein sequence ID" value="KAJ0980294.1"/>
    <property type="molecule type" value="Genomic_DNA"/>
</dbReference>
<dbReference type="FunFam" id="2.170.120.20:FF:000006">
    <property type="entry name" value="Ribosomal protein L25/Gln-tRNA synthetase, anti-codon-binding domain-containing protein"/>
    <property type="match status" value="1"/>
</dbReference>
<dbReference type="CDD" id="cd00495">
    <property type="entry name" value="Ribosomal_L25_TL5_CTC"/>
    <property type="match status" value="1"/>
</dbReference>
<dbReference type="OrthoDB" id="193674at2759"/>
<dbReference type="GO" id="GO:0006412">
    <property type="term" value="P:translation"/>
    <property type="evidence" value="ECO:0007669"/>
    <property type="project" value="InterPro"/>
</dbReference>
<dbReference type="PANTHER" id="PTHR33284:SF2">
    <property type="entry name" value="RIBOSOMAL PROTEIN L25_GLN-TRNA SYNTHETASE, ANTI-CODON-BINDING DOMAIN-CONTAINING PROTEIN"/>
    <property type="match status" value="1"/>
</dbReference>
<dbReference type="Pfam" id="PF01386">
    <property type="entry name" value="Ribosomal_L25p"/>
    <property type="match status" value="1"/>
</dbReference>
<dbReference type="PANTHER" id="PTHR33284">
    <property type="entry name" value="RIBOSOMAL PROTEIN L25/GLN-TRNA SYNTHETASE, ANTI-CODON-BINDING DOMAIN-CONTAINING PROTEIN"/>
    <property type="match status" value="1"/>
</dbReference>
<evidence type="ECO:0000259" key="4">
    <source>
        <dbReference type="Pfam" id="PF14693"/>
    </source>
</evidence>
<organism evidence="5 6">
    <name type="scientific">Dioscorea zingiberensis</name>
    <dbReference type="NCBI Taxonomy" id="325984"/>
    <lineage>
        <taxon>Eukaryota</taxon>
        <taxon>Viridiplantae</taxon>
        <taxon>Streptophyta</taxon>
        <taxon>Embryophyta</taxon>
        <taxon>Tracheophyta</taxon>
        <taxon>Spermatophyta</taxon>
        <taxon>Magnoliopsida</taxon>
        <taxon>Liliopsida</taxon>
        <taxon>Dioscoreales</taxon>
        <taxon>Dioscoreaceae</taxon>
        <taxon>Dioscorea</taxon>
    </lineage>
</organism>
<feature type="domain" description="Large ribosomal subunit protein bL25 beta" evidence="4">
    <location>
        <begin position="141"/>
        <end position="230"/>
    </location>
</feature>
<dbReference type="AlphaFoldDB" id="A0A9D5CWP5"/>
<keyword evidence="1" id="KW-0689">Ribosomal protein</keyword>
<gene>
    <name evidence="5" type="ORF">J5N97_008549</name>
</gene>
<dbReference type="GO" id="GO:0008097">
    <property type="term" value="F:5S rRNA binding"/>
    <property type="evidence" value="ECO:0007669"/>
    <property type="project" value="TreeGrafter"/>
</dbReference>
<dbReference type="GO" id="GO:0022625">
    <property type="term" value="C:cytosolic large ribosomal subunit"/>
    <property type="evidence" value="ECO:0007669"/>
    <property type="project" value="TreeGrafter"/>
</dbReference>
<dbReference type="InterPro" id="IPR020930">
    <property type="entry name" value="Ribosomal_uL5_bac-type"/>
</dbReference>
<dbReference type="InterPro" id="IPR020056">
    <property type="entry name" value="Rbsml_bL25/Gln-tRNA_synth_N"/>
</dbReference>
<sequence>MASWWRGGGGILRGAAATLRRAGAGGYHTIQAVPREHSGCRAAARERADGRIPAVVLSPGDGGAVSTKKQLLTTESKQIRTLLKKNRFFCSTVYRLKVRAGQGSAVVLSSGSVLPIKVHRNEETGQILNLVMAWAEEGAELKVDVPVVFKGEDRVSRAEESIRNKAGGYLQKIRTSLKYLCPADHIPPKIEVDLTNLDIGDKILMHDVQIHPSLKLLSKNDTMPICKILATIPSAPEDTPAPTATETPKITEV</sequence>
<evidence type="ECO:0000256" key="1">
    <source>
        <dbReference type="ARBA" id="ARBA00022980"/>
    </source>
</evidence>
<evidence type="ECO:0000313" key="6">
    <source>
        <dbReference type="Proteomes" id="UP001085076"/>
    </source>
</evidence>
<keyword evidence="6" id="KW-1185">Reference proteome</keyword>
<dbReference type="InterPro" id="IPR029751">
    <property type="entry name" value="Ribosomal_L25_dom"/>
</dbReference>
<keyword evidence="2" id="KW-0687">Ribonucleoprotein</keyword>
<dbReference type="Proteomes" id="UP001085076">
    <property type="component" value="Miscellaneous, Linkage group lg02"/>
</dbReference>
<protein>
    <recommendedName>
        <fullName evidence="7">50S ribosomal protein L25</fullName>
    </recommendedName>
</protein>
<dbReference type="Pfam" id="PF14693">
    <property type="entry name" value="Ribosomal_TL5_C"/>
    <property type="match status" value="1"/>
</dbReference>
<evidence type="ECO:0000256" key="2">
    <source>
        <dbReference type="ARBA" id="ARBA00023274"/>
    </source>
</evidence>
<evidence type="ECO:0000313" key="5">
    <source>
        <dbReference type="EMBL" id="KAJ0980294.1"/>
    </source>
</evidence>
<feature type="domain" description="Large ribosomal subunit protein bL25 L25" evidence="3">
    <location>
        <begin position="30"/>
        <end position="128"/>
    </location>
</feature>
<dbReference type="SUPFAM" id="SSF50715">
    <property type="entry name" value="Ribosomal protein L25-like"/>
    <property type="match status" value="1"/>
</dbReference>
<dbReference type="InterPro" id="IPR011035">
    <property type="entry name" value="Ribosomal_bL25/Gln-tRNA_synth"/>
</dbReference>
<reference evidence="5" key="1">
    <citation type="submission" date="2021-03" db="EMBL/GenBank/DDBJ databases">
        <authorList>
            <person name="Li Z."/>
            <person name="Yang C."/>
        </authorList>
    </citation>
    <scope>NUCLEOTIDE SEQUENCE</scope>
    <source>
        <strain evidence="5">Dzin_1.0</strain>
        <tissue evidence="5">Leaf</tissue>
    </source>
</reference>
<comment type="caution">
    <text evidence="5">The sequence shown here is derived from an EMBL/GenBank/DDBJ whole genome shotgun (WGS) entry which is preliminary data.</text>
</comment>
<accession>A0A9D5CWP5</accession>
<proteinExistence type="predicted"/>
<dbReference type="Gene3D" id="2.40.240.10">
    <property type="entry name" value="Ribosomal Protein L25, Chain P"/>
    <property type="match status" value="1"/>
</dbReference>
<dbReference type="Gene3D" id="2.170.120.20">
    <property type="entry name" value="Ribosomal protein L25, beta domain"/>
    <property type="match status" value="1"/>
</dbReference>
<name>A0A9D5CWP5_9LILI</name>
<evidence type="ECO:0008006" key="7">
    <source>
        <dbReference type="Google" id="ProtNLM"/>
    </source>
</evidence>
<evidence type="ECO:0000259" key="3">
    <source>
        <dbReference type="Pfam" id="PF01386"/>
    </source>
</evidence>
<dbReference type="GO" id="GO:0003735">
    <property type="term" value="F:structural constituent of ribosome"/>
    <property type="evidence" value="ECO:0007669"/>
    <property type="project" value="InterPro"/>
</dbReference>
<dbReference type="InterPro" id="IPR020057">
    <property type="entry name" value="Ribosomal_bL25_b-dom"/>
</dbReference>